<evidence type="ECO:0000313" key="1">
    <source>
        <dbReference type="EMBL" id="KAL0574750.1"/>
    </source>
</evidence>
<keyword evidence="2" id="KW-1185">Reference proteome</keyword>
<name>A0ABR3FI39_9AGAR</name>
<dbReference type="Proteomes" id="UP001465976">
    <property type="component" value="Unassembled WGS sequence"/>
</dbReference>
<protein>
    <submittedName>
        <fullName evidence="1">Uncharacterized protein</fullName>
    </submittedName>
</protein>
<organism evidence="1 2">
    <name type="scientific">Marasmius crinis-equi</name>
    <dbReference type="NCBI Taxonomy" id="585013"/>
    <lineage>
        <taxon>Eukaryota</taxon>
        <taxon>Fungi</taxon>
        <taxon>Dikarya</taxon>
        <taxon>Basidiomycota</taxon>
        <taxon>Agaricomycotina</taxon>
        <taxon>Agaricomycetes</taxon>
        <taxon>Agaricomycetidae</taxon>
        <taxon>Agaricales</taxon>
        <taxon>Marasmiineae</taxon>
        <taxon>Marasmiaceae</taxon>
        <taxon>Marasmius</taxon>
    </lineage>
</organism>
<dbReference type="EMBL" id="JBAHYK010000369">
    <property type="protein sequence ID" value="KAL0574750.1"/>
    <property type="molecule type" value="Genomic_DNA"/>
</dbReference>
<accession>A0ABR3FI39</accession>
<sequence length="208" mass="23376">MAPAATAPEHPRAIRGLALTEGMSIAITARNTDNSNPLSDHDETDEMSQLRLHVRDSRLGRIAVINSLSGLIPPTHLENLRINCGDPFPQEALVHLLGNSTRLKSLSIQGHVSSDFFQLLESQEIFSPFLHTLTLEGVNFRTDLAHGDDLDAFARGVKHRSENGCPLERLILRDCTGIYRKDIEEVQQWVEWVSWNDLPLWRIRKISG</sequence>
<reference evidence="1 2" key="1">
    <citation type="submission" date="2024-02" db="EMBL/GenBank/DDBJ databases">
        <title>A draft genome for the cacao thread blight pathogen Marasmius crinis-equi.</title>
        <authorList>
            <person name="Cohen S.P."/>
            <person name="Baruah I.K."/>
            <person name="Amoako-Attah I."/>
            <person name="Bukari Y."/>
            <person name="Meinhardt L.W."/>
            <person name="Bailey B.A."/>
        </authorList>
    </citation>
    <scope>NUCLEOTIDE SEQUENCE [LARGE SCALE GENOMIC DNA]</scope>
    <source>
        <strain evidence="1 2">GH-76</strain>
    </source>
</reference>
<proteinExistence type="predicted"/>
<gene>
    <name evidence="1" type="ORF">V5O48_007209</name>
</gene>
<evidence type="ECO:0000313" key="2">
    <source>
        <dbReference type="Proteomes" id="UP001465976"/>
    </source>
</evidence>
<comment type="caution">
    <text evidence="1">The sequence shown here is derived from an EMBL/GenBank/DDBJ whole genome shotgun (WGS) entry which is preliminary data.</text>
</comment>